<dbReference type="PANTHER" id="PTHR34582">
    <property type="entry name" value="UPF0702 TRANSMEMBRANE PROTEIN YCAP"/>
    <property type="match status" value="1"/>
</dbReference>
<evidence type="ECO:0000313" key="10">
    <source>
        <dbReference type="Proteomes" id="UP000262939"/>
    </source>
</evidence>
<dbReference type="InterPro" id="IPR023090">
    <property type="entry name" value="UPF0702_alpha/beta_dom_sf"/>
</dbReference>
<dbReference type="AlphaFoldDB" id="A0A372LHI9"/>
<dbReference type="RefSeq" id="WP_117321598.1">
    <property type="nucleotide sequence ID" value="NZ_QVTD01000003.1"/>
</dbReference>
<dbReference type="PANTHER" id="PTHR34582:SF7">
    <property type="entry name" value="UPF0702 TRANSMEMBRANE PROTEIN YDFS"/>
    <property type="match status" value="1"/>
</dbReference>
<dbReference type="EMBL" id="QVTD01000003">
    <property type="protein sequence ID" value="RFU65422.1"/>
    <property type="molecule type" value="Genomic_DNA"/>
</dbReference>
<keyword evidence="5 7" id="KW-1133">Transmembrane helix</keyword>
<sequence length="286" mass="32728">MNSWVDVLLRSLLFIVVLFIFTKILGKKQISELSYFEYISGITTGSIAAEIMMGLDSHFMHGVIGIGLLTLITLLVDWISIKSNKFSNFVEGKKTIVIKEGKILEENLKKEKYTFKELSSLLRKKNVFNIEDVELAILEERGDISVLLKKEKQPLTAADIGLITQQNKKSFTVIFDGIIDEDALSDSGYNQQWLDEQLKNNQVQAKDVFLFQIKSDGQIWIDYRDDKKGTIQQNESQQLVTSLMNCRKEIEQINENSIKGDKTSLQKPIDMLNEVIHTIKMETKQN</sequence>
<evidence type="ECO:0000256" key="5">
    <source>
        <dbReference type="ARBA" id="ARBA00022989"/>
    </source>
</evidence>
<evidence type="ECO:0000256" key="6">
    <source>
        <dbReference type="ARBA" id="ARBA00023136"/>
    </source>
</evidence>
<dbReference type="InterPro" id="IPR007353">
    <property type="entry name" value="DUF421"/>
</dbReference>
<evidence type="ECO:0000259" key="8">
    <source>
        <dbReference type="Pfam" id="PF04239"/>
    </source>
</evidence>
<feature type="transmembrane region" description="Helical" evidence="7">
    <location>
        <begin position="7"/>
        <end position="26"/>
    </location>
</feature>
<reference evidence="9 10" key="1">
    <citation type="submission" date="2018-08" db="EMBL/GenBank/DDBJ databases">
        <title>Bacillus chawlae sp. nov., Bacillus glennii sp. nov., and Bacillus saganii sp. nov. Isolated from the Vehicle Assembly Building at Kennedy Space Center where the Viking Spacecraft were Assembled.</title>
        <authorList>
            <person name="Seuylemezian A."/>
            <person name="Vaishampayan P."/>
        </authorList>
    </citation>
    <scope>NUCLEOTIDE SEQUENCE [LARGE SCALE GENOMIC DNA]</scope>
    <source>
        <strain evidence="9 10">V44-8</strain>
    </source>
</reference>
<evidence type="ECO:0000313" key="9">
    <source>
        <dbReference type="EMBL" id="RFU65422.1"/>
    </source>
</evidence>
<evidence type="ECO:0000256" key="3">
    <source>
        <dbReference type="ARBA" id="ARBA00022475"/>
    </source>
</evidence>
<dbReference type="OrthoDB" id="9778331at2"/>
<proteinExistence type="inferred from homology"/>
<organism evidence="9 10">
    <name type="scientific">Peribacillus glennii</name>
    <dbReference type="NCBI Taxonomy" id="2303991"/>
    <lineage>
        <taxon>Bacteria</taxon>
        <taxon>Bacillati</taxon>
        <taxon>Bacillota</taxon>
        <taxon>Bacilli</taxon>
        <taxon>Bacillales</taxon>
        <taxon>Bacillaceae</taxon>
        <taxon>Peribacillus</taxon>
    </lineage>
</organism>
<dbReference type="Pfam" id="PF04239">
    <property type="entry name" value="DUF421"/>
    <property type="match status" value="1"/>
</dbReference>
<keyword evidence="6 7" id="KW-0472">Membrane</keyword>
<accession>A0A372LHI9</accession>
<evidence type="ECO:0000256" key="2">
    <source>
        <dbReference type="ARBA" id="ARBA00006448"/>
    </source>
</evidence>
<comment type="caution">
    <text evidence="9">The sequence shown here is derived from an EMBL/GenBank/DDBJ whole genome shotgun (WGS) entry which is preliminary data.</text>
</comment>
<name>A0A372LHI9_9BACI</name>
<keyword evidence="4 7" id="KW-0812">Transmembrane</keyword>
<dbReference type="Gene3D" id="3.30.240.20">
    <property type="entry name" value="bsu07140 like domains"/>
    <property type="match status" value="2"/>
</dbReference>
<dbReference type="Proteomes" id="UP000262939">
    <property type="component" value="Unassembled WGS sequence"/>
</dbReference>
<dbReference type="GO" id="GO:0005886">
    <property type="term" value="C:plasma membrane"/>
    <property type="evidence" value="ECO:0007669"/>
    <property type="project" value="UniProtKB-SubCell"/>
</dbReference>
<comment type="subcellular location">
    <subcellularLocation>
        <location evidence="1">Cell membrane</location>
        <topology evidence="1">Multi-pass membrane protein</topology>
    </subcellularLocation>
</comment>
<keyword evidence="10" id="KW-1185">Reference proteome</keyword>
<keyword evidence="3" id="KW-1003">Cell membrane</keyword>
<feature type="domain" description="YetF C-terminal" evidence="8">
    <location>
        <begin position="82"/>
        <end position="213"/>
    </location>
</feature>
<evidence type="ECO:0000256" key="4">
    <source>
        <dbReference type="ARBA" id="ARBA00022692"/>
    </source>
</evidence>
<evidence type="ECO:0000256" key="1">
    <source>
        <dbReference type="ARBA" id="ARBA00004651"/>
    </source>
</evidence>
<gene>
    <name evidence="9" type="ORF">D0466_05890</name>
</gene>
<feature type="transmembrane region" description="Helical" evidence="7">
    <location>
        <begin position="59"/>
        <end position="79"/>
    </location>
</feature>
<evidence type="ECO:0000256" key="7">
    <source>
        <dbReference type="SAM" id="Phobius"/>
    </source>
</evidence>
<protein>
    <submittedName>
        <fullName evidence="9">DUF421 domain-containing protein</fullName>
    </submittedName>
</protein>
<comment type="similarity">
    <text evidence="2">Belongs to the UPF0702 family.</text>
</comment>